<dbReference type="SUPFAM" id="SSF52266">
    <property type="entry name" value="SGNH hydrolase"/>
    <property type="match status" value="1"/>
</dbReference>
<sequence>MLDSRFSDIHQDVKLVIWDLDETFWDGTLSEGGIRAVSAHLQMVRSLVDRGIMCSICSKNDFDTAKQKLVELGVWDLFVFPHIDWSPKGAAVKSMLDRMGLRAANALFLDDNHLNLQEVQFFCPEIACVNASGSTDGSGQDLAGLLDLPALQGKDDRAHSRLAQYKVAELKEADQKTGNLSNHDFLRQSDIQVKLITDLDGQMDRVIELINRTNQLNFTKLRVQTDQQRAEFQDLLRIPGVHAGLVEVRDRYGDYGIVGFFCLRKRFNGVTMHHFCFSCRTLNMGVEQWVWDHLGRPEFDIAGPVANGLEGDFDWIRQVSDFGQPESVAQSRSLALVGGCDLQQVSFYCGTDRREFVNKPDDDGVIVRYDDTGFILNPRDPSLDRNWVQKAVAGHSYSELLAADQAFASADLVILSMFFAFRTDNLFTHEGHGQQDRYLVTIPPKRLSALTQNPRISIRLLRTLRHLRLDMQQRLDLVQAAFERVYGLKRPDATLFILGVSVHGDIAARTQEERQAYNQMCRSFASERPGVEFIDIDATVPQAEFVDSDHYTRTGYFRIAERINAGNAAADTPELKIA</sequence>
<organism evidence="1 2">
    <name type="scientific">Paracoccus shanxieyensis</name>
    <dbReference type="NCBI Taxonomy" id="2675752"/>
    <lineage>
        <taxon>Bacteria</taxon>
        <taxon>Pseudomonadati</taxon>
        <taxon>Pseudomonadota</taxon>
        <taxon>Alphaproteobacteria</taxon>
        <taxon>Rhodobacterales</taxon>
        <taxon>Paracoccaceae</taxon>
        <taxon>Paracoccus</taxon>
    </lineage>
</organism>
<gene>
    <name evidence="1" type="ORF">GL284_03515</name>
</gene>
<dbReference type="Gene3D" id="3.40.50.1110">
    <property type="entry name" value="SGNH hydrolase"/>
    <property type="match status" value="1"/>
</dbReference>
<proteinExistence type="predicted"/>
<dbReference type="AlphaFoldDB" id="A0A6L6IS90"/>
<evidence type="ECO:0000313" key="1">
    <source>
        <dbReference type="EMBL" id="MTH63336.1"/>
    </source>
</evidence>
<accession>A0A6L6IS90</accession>
<dbReference type="SUPFAM" id="SSF56784">
    <property type="entry name" value="HAD-like"/>
    <property type="match status" value="1"/>
</dbReference>
<dbReference type="InterPro" id="IPR036514">
    <property type="entry name" value="SGNH_hydro_sf"/>
</dbReference>
<comment type="caution">
    <text evidence="1">The sequence shown here is derived from an EMBL/GenBank/DDBJ whole genome shotgun (WGS) entry which is preliminary data.</text>
</comment>
<dbReference type="GO" id="GO:0016788">
    <property type="term" value="F:hydrolase activity, acting on ester bonds"/>
    <property type="evidence" value="ECO:0007669"/>
    <property type="project" value="UniProtKB-ARBA"/>
</dbReference>
<dbReference type="Proteomes" id="UP000478740">
    <property type="component" value="Unassembled WGS sequence"/>
</dbReference>
<evidence type="ECO:0008006" key="3">
    <source>
        <dbReference type="Google" id="ProtNLM"/>
    </source>
</evidence>
<protein>
    <recommendedName>
        <fullName evidence="3">HAD-IIIC family phosphatase</fullName>
    </recommendedName>
</protein>
<keyword evidence="2" id="KW-1185">Reference proteome</keyword>
<name>A0A6L6IS90_9RHOB</name>
<dbReference type="InterPro" id="IPR036412">
    <property type="entry name" value="HAD-like_sf"/>
</dbReference>
<dbReference type="InterPro" id="IPR023214">
    <property type="entry name" value="HAD_sf"/>
</dbReference>
<dbReference type="Gene3D" id="3.40.50.1000">
    <property type="entry name" value="HAD superfamily/HAD-like"/>
    <property type="match status" value="1"/>
</dbReference>
<reference evidence="1 2" key="1">
    <citation type="submission" date="2019-11" db="EMBL/GenBank/DDBJ databases">
        <authorList>
            <person name="Dong K."/>
        </authorList>
    </citation>
    <scope>NUCLEOTIDE SEQUENCE [LARGE SCALE GENOMIC DNA]</scope>
    <source>
        <strain evidence="1 2">DK608</strain>
    </source>
</reference>
<dbReference type="EMBL" id="WMII01000002">
    <property type="protein sequence ID" value="MTH63336.1"/>
    <property type="molecule type" value="Genomic_DNA"/>
</dbReference>
<dbReference type="RefSeq" id="WP_155043250.1">
    <property type="nucleotide sequence ID" value="NZ_WMIH01000005.1"/>
</dbReference>
<evidence type="ECO:0000313" key="2">
    <source>
        <dbReference type="Proteomes" id="UP000478740"/>
    </source>
</evidence>